<reference evidence="1" key="1">
    <citation type="journal article" date="2014" name="Front. Microbiol.">
        <title>High frequency of phylogenetically diverse reductive dehalogenase-homologous genes in deep subseafloor sedimentary metagenomes.</title>
        <authorList>
            <person name="Kawai M."/>
            <person name="Futagami T."/>
            <person name="Toyoda A."/>
            <person name="Takaki Y."/>
            <person name="Nishi S."/>
            <person name="Hori S."/>
            <person name="Arai W."/>
            <person name="Tsubouchi T."/>
            <person name="Morono Y."/>
            <person name="Uchiyama I."/>
            <person name="Ito T."/>
            <person name="Fujiyama A."/>
            <person name="Inagaki F."/>
            <person name="Takami H."/>
        </authorList>
    </citation>
    <scope>NUCLEOTIDE SEQUENCE</scope>
    <source>
        <strain evidence="1">Expedition CK06-06</strain>
    </source>
</reference>
<accession>X1G0X8</accession>
<evidence type="ECO:0000313" key="1">
    <source>
        <dbReference type="EMBL" id="GAH35254.1"/>
    </source>
</evidence>
<dbReference type="AlphaFoldDB" id="X1G0X8"/>
<organism evidence="1">
    <name type="scientific">marine sediment metagenome</name>
    <dbReference type="NCBI Taxonomy" id="412755"/>
    <lineage>
        <taxon>unclassified sequences</taxon>
        <taxon>metagenomes</taxon>
        <taxon>ecological metagenomes</taxon>
    </lineage>
</organism>
<feature type="non-terminal residue" evidence="1">
    <location>
        <position position="294"/>
    </location>
</feature>
<comment type="caution">
    <text evidence="1">The sequence shown here is derived from an EMBL/GenBank/DDBJ whole genome shotgun (WGS) entry which is preliminary data.</text>
</comment>
<protein>
    <submittedName>
        <fullName evidence="1">Uncharacterized protein</fullName>
    </submittedName>
</protein>
<feature type="non-terminal residue" evidence="1">
    <location>
        <position position="1"/>
    </location>
</feature>
<proteinExistence type="predicted"/>
<name>X1G0X8_9ZZZZ</name>
<gene>
    <name evidence="1" type="ORF">S03H2_20209</name>
</gene>
<dbReference type="EMBL" id="BARU01010627">
    <property type="protein sequence ID" value="GAH35254.1"/>
    <property type="molecule type" value="Genomic_DNA"/>
</dbReference>
<sequence>FALTNIAGRFLSTFDEITNSFISLGSRYSYSDVNGREYFGLTNGLNLQLGDDEAVLESSLILEESIYRVGEQINFDLNITNFGSLDAFDIHVDIINLKFDFLWQPTGVVKVKSFDIDTILIDEELSHEFSIIANSYIGLNTYIALISFTSDKDQSIVEIVNPWTGNIIPWIYGGEARNLVSSTLTFGILLPPPLLENQAKQAFPLPEISVESIFEVNEEDSSLYLQYEIENKGMSPANISIFQFIDQSLLDSFDAQVKYINNEVETELIIETSVEFGSVKVAYATMTLHPGDKI</sequence>